<gene>
    <name evidence="2" type="ORF">ASIM_LOCUS11574</name>
</gene>
<evidence type="ECO:0000313" key="4">
    <source>
        <dbReference type="WBParaSite" id="ASIM_0001210801-mRNA-1"/>
    </source>
</evidence>
<proteinExistence type="predicted"/>
<sequence>MFFAGNFILGLNFSGSGGTISPTVIDTRRSQQQQQENVRAFYQPEIMSRRPLSISPQPWKTQGPISPSNRAVPASGIRYGQSLRSESYTSSTTKPQQQSTGE</sequence>
<feature type="compositionally biased region" description="Low complexity" evidence="1">
    <location>
        <begin position="87"/>
        <end position="102"/>
    </location>
</feature>
<evidence type="ECO:0000313" key="2">
    <source>
        <dbReference type="EMBL" id="VDK45370.1"/>
    </source>
</evidence>
<reference evidence="4" key="1">
    <citation type="submission" date="2017-02" db="UniProtKB">
        <authorList>
            <consortium name="WormBaseParasite"/>
        </authorList>
    </citation>
    <scope>IDENTIFICATION</scope>
</reference>
<evidence type="ECO:0000313" key="3">
    <source>
        <dbReference type="Proteomes" id="UP000267096"/>
    </source>
</evidence>
<organism evidence="4">
    <name type="scientific">Anisakis simplex</name>
    <name type="common">Herring worm</name>
    <dbReference type="NCBI Taxonomy" id="6269"/>
    <lineage>
        <taxon>Eukaryota</taxon>
        <taxon>Metazoa</taxon>
        <taxon>Ecdysozoa</taxon>
        <taxon>Nematoda</taxon>
        <taxon>Chromadorea</taxon>
        <taxon>Rhabditida</taxon>
        <taxon>Spirurina</taxon>
        <taxon>Ascaridomorpha</taxon>
        <taxon>Ascaridoidea</taxon>
        <taxon>Anisakidae</taxon>
        <taxon>Anisakis</taxon>
        <taxon>Anisakis simplex complex</taxon>
    </lineage>
</organism>
<feature type="compositionally biased region" description="Polar residues" evidence="1">
    <location>
        <begin position="54"/>
        <end position="69"/>
    </location>
</feature>
<accession>A0A0M3JV66</accession>
<reference evidence="2 3" key="2">
    <citation type="submission" date="2018-11" db="EMBL/GenBank/DDBJ databases">
        <authorList>
            <consortium name="Pathogen Informatics"/>
        </authorList>
    </citation>
    <scope>NUCLEOTIDE SEQUENCE [LARGE SCALE GENOMIC DNA]</scope>
</reference>
<dbReference type="EMBL" id="UYRR01031083">
    <property type="protein sequence ID" value="VDK45370.1"/>
    <property type="molecule type" value="Genomic_DNA"/>
</dbReference>
<dbReference type="Proteomes" id="UP000267096">
    <property type="component" value="Unassembled WGS sequence"/>
</dbReference>
<keyword evidence="3" id="KW-1185">Reference proteome</keyword>
<evidence type="ECO:0000256" key="1">
    <source>
        <dbReference type="SAM" id="MobiDB-lite"/>
    </source>
</evidence>
<dbReference type="WBParaSite" id="ASIM_0001210801-mRNA-1">
    <property type="protein sequence ID" value="ASIM_0001210801-mRNA-1"/>
    <property type="gene ID" value="ASIM_0001210801"/>
</dbReference>
<dbReference type="AlphaFoldDB" id="A0A0M3JV66"/>
<protein>
    <submittedName>
        <fullName evidence="2 4">Uncharacterized protein</fullName>
    </submittedName>
</protein>
<dbReference type="OrthoDB" id="5911912at2759"/>
<feature type="region of interest" description="Disordered" evidence="1">
    <location>
        <begin position="47"/>
        <end position="102"/>
    </location>
</feature>
<name>A0A0M3JV66_ANISI</name>